<name>A0A0G4HUK9_9ALVE</name>
<dbReference type="SUPFAM" id="SSF57184">
    <property type="entry name" value="Growth factor receptor domain"/>
    <property type="match status" value="2"/>
</dbReference>
<reference evidence="3" key="1">
    <citation type="submission" date="2014-11" db="EMBL/GenBank/DDBJ databases">
        <authorList>
            <person name="Otto D Thomas"/>
            <person name="Naeem Raeece"/>
        </authorList>
    </citation>
    <scope>NUCLEOTIDE SEQUENCE</scope>
</reference>
<proteinExistence type="predicted"/>
<accession>A0A0G4HUK9</accession>
<dbReference type="VEuPathDB" id="CryptoDB:Cvel_31900"/>
<evidence type="ECO:0000256" key="2">
    <source>
        <dbReference type="SAM" id="SignalP"/>
    </source>
</evidence>
<dbReference type="PhylomeDB" id="A0A0G4HUK9"/>
<organism evidence="3">
    <name type="scientific">Chromera velia CCMP2878</name>
    <dbReference type="NCBI Taxonomy" id="1169474"/>
    <lineage>
        <taxon>Eukaryota</taxon>
        <taxon>Sar</taxon>
        <taxon>Alveolata</taxon>
        <taxon>Colpodellida</taxon>
        <taxon>Chromeraceae</taxon>
        <taxon>Chromera</taxon>
    </lineage>
</organism>
<keyword evidence="2" id="KW-0732">Signal</keyword>
<feature type="chain" id="PRO_5005191876" description="Oocyst wall protein" evidence="2">
    <location>
        <begin position="19"/>
        <end position="699"/>
    </location>
</feature>
<protein>
    <recommendedName>
        <fullName evidence="4">Oocyst wall protein</fullName>
    </recommendedName>
</protein>
<evidence type="ECO:0000313" key="3">
    <source>
        <dbReference type="EMBL" id="CEM48119.1"/>
    </source>
</evidence>
<dbReference type="AlphaFoldDB" id="A0A0G4HUK9"/>
<dbReference type="InterPro" id="IPR009030">
    <property type="entry name" value="Growth_fac_rcpt_cys_sf"/>
</dbReference>
<evidence type="ECO:0008006" key="4">
    <source>
        <dbReference type="Google" id="ProtNLM"/>
    </source>
</evidence>
<feature type="region of interest" description="Disordered" evidence="1">
    <location>
        <begin position="45"/>
        <end position="73"/>
    </location>
</feature>
<evidence type="ECO:0000256" key="1">
    <source>
        <dbReference type="SAM" id="MobiDB-lite"/>
    </source>
</evidence>
<feature type="signal peptide" evidence="2">
    <location>
        <begin position="1"/>
        <end position="18"/>
    </location>
</feature>
<gene>
    <name evidence="3" type="ORF">Cvel_31900</name>
</gene>
<dbReference type="EMBL" id="CDMZ01003939">
    <property type="protein sequence ID" value="CEM48119.1"/>
    <property type="molecule type" value="Genomic_DNA"/>
</dbReference>
<sequence length="699" mass="75431">MRRFGSVALLALLGGAAASDESAPSRNLFGMHGHRERPVVIMTPPEAPEPLPPQQEARVERRDPTSECPEGWTMDGPDCLRQLTTPSKLGCRAGLTLVPGGKGQVCIGQEQVPADVVCEQGYVPVGDFCARKNSAPFSLDCPDGFTVGADACEKKVTAPARVFCPKDYEITDDMCRKEIYAEKQMLCPDGFTMDTKTGQCRRQQSITGSLSCPKGSHLDGDSCYSTKASPASYTCEPGFKLNGNTCQMYNTEAKLSVCPPGWEMTSQGCTRETTVDYEMTCPKGGVLEITAKGEALCKMPPRPPASKKGVYTPTEPEVYLANKACPKGYLPSGGSKKAGACLRTEVQSASYECPEGFSMKGKECVQIIQHAPIPSCPPGTMMNPATNECEQRLTHPPSIVCEDGWVPVTDSNLCARTEIQAPLTGCPPNFVFDGKLDRCQGVESFPPTPVCPGQYEMSSDGICYGRIIAPSIQICPPKYERTETGCEYNEQVPPVPLCPQGYALKFGTTCEREISDKPGRICPAGYQLVSETICAVTEQTDARYACPPGFEFNGKSGKCERTVIVDIAPDAPAQVLDTPMEPEPVMAPQQPVVIREIIQAPAPPPRMVYYPQYIVTEPIEEEHDHHHDKPARCDKHNGCPVSQNIMAQPSVIEPQAPKTGSTSVIVPQAPAYQPMPAGYAAGGTTTLQGYGPQSPYWSG</sequence>